<dbReference type="InterPro" id="IPR029062">
    <property type="entry name" value="Class_I_gatase-like"/>
</dbReference>
<accession>A0ABY9V3X7</accession>
<dbReference type="Gene3D" id="3.40.50.880">
    <property type="match status" value="1"/>
</dbReference>
<proteinExistence type="predicted"/>
<sequence>MTFTLTRAFGTLPEGARLTFRTPATGNGRVFLPVEPDGAEILAVDGRGRPALPLRRTGAGSVVFCTYPIEHMAAVTPRVNPEATSALYDALAAHAGVSRPVTVADPRVAVDRLVHEDGRVFVWLVSQARAELTVKPVVADGGRLTSLDGTTAQTVVLPPYGVRVLRLETS</sequence>
<name>A0ABY9V3X7_9ACTN</name>
<evidence type="ECO:0000313" key="1">
    <source>
        <dbReference type="EMBL" id="WNE99523.1"/>
    </source>
</evidence>
<dbReference type="RefSeq" id="WP_311038036.1">
    <property type="nucleotide sequence ID" value="NZ_CP117522.1"/>
</dbReference>
<evidence type="ECO:0000313" key="2">
    <source>
        <dbReference type="Proteomes" id="UP001305606"/>
    </source>
</evidence>
<reference evidence="1 2" key="1">
    <citation type="submission" date="2023-02" db="EMBL/GenBank/DDBJ databases">
        <title>Streptomyces sp. SCA4-21 with antifungal activity against Fusarium oxysporum f. sp. cubense, Streptomyces sp. SCA2-17 with antifungal activity against Fusarium oxysporum f. sp. cubense.</title>
        <authorList>
            <person name="Qi D."/>
        </authorList>
    </citation>
    <scope>NUCLEOTIDE SEQUENCE [LARGE SCALE GENOMIC DNA]</scope>
    <source>
        <strain evidence="1 2">SCA4-21</strain>
    </source>
</reference>
<keyword evidence="2" id="KW-1185">Reference proteome</keyword>
<dbReference type="EMBL" id="CP117522">
    <property type="protein sequence ID" value="WNE99523.1"/>
    <property type="molecule type" value="Genomic_DNA"/>
</dbReference>
<organism evidence="1 2">
    <name type="scientific">Streptomyces luomodiensis</name>
    <dbReference type="NCBI Taxonomy" id="3026192"/>
    <lineage>
        <taxon>Bacteria</taxon>
        <taxon>Bacillati</taxon>
        <taxon>Actinomycetota</taxon>
        <taxon>Actinomycetes</taxon>
        <taxon>Kitasatosporales</taxon>
        <taxon>Streptomycetaceae</taxon>
        <taxon>Streptomyces</taxon>
    </lineage>
</organism>
<dbReference type="Proteomes" id="UP001305606">
    <property type="component" value="Chromosome"/>
</dbReference>
<gene>
    <name evidence="1" type="ORF">PS467_31415</name>
</gene>
<protein>
    <submittedName>
        <fullName evidence="1">Uncharacterized protein</fullName>
    </submittedName>
</protein>